<sequence>MTTNSRFRRSAALAAVLAASFGAAQFIASPVAVATAEEPATKAEPATPVSVAVVERRDAVTWSEFSGRLEAIDRVEVRPRVAGAVQAVHFREGALVKQGDLLFTIDPAPYAAEVDRAEAQLVAAKARVTLTKSDLDRGQQLLGARIVTPREIDQRENAAREAAANVRGAEAALQTTRLNLGYTQVRAPVSGRVGRIEVTVGNLVDAGAGAPVLTSLVSINPIYASFSADEDVVARALRTLVGQAGAHPADPHLAVARIPVEMGTAATDGTPYRGKLQLIDNQVDARNGTIRVRALFDNPDGQLIPGQFARLRMGQPKTEPMLLVDERAIGTDQNKRFVLVVGDDHKAVYREVTLGAPIDGLRAITAGLKPGERIVVNGLQRVRPGALVNPQMVAMDARFAAAAKPTTVAQR</sequence>
<keyword evidence="3" id="KW-0732">Signal</keyword>
<dbReference type="Pfam" id="PF25944">
    <property type="entry name" value="Beta-barrel_RND"/>
    <property type="match status" value="1"/>
</dbReference>
<dbReference type="Gene3D" id="2.40.30.170">
    <property type="match status" value="1"/>
</dbReference>
<evidence type="ECO:0000259" key="4">
    <source>
        <dbReference type="Pfam" id="PF25876"/>
    </source>
</evidence>
<dbReference type="InterPro" id="IPR058625">
    <property type="entry name" value="MdtA-like_BSH"/>
</dbReference>
<evidence type="ECO:0000256" key="2">
    <source>
        <dbReference type="ARBA" id="ARBA00009477"/>
    </source>
</evidence>
<dbReference type="Gene3D" id="2.40.50.100">
    <property type="match status" value="1"/>
</dbReference>
<protein>
    <submittedName>
        <fullName evidence="8">MexE family multidrug efflux RND transporter periplasmic adaptor subunit</fullName>
    </submittedName>
</protein>
<dbReference type="GO" id="GO:0046677">
    <property type="term" value="P:response to antibiotic"/>
    <property type="evidence" value="ECO:0007669"/>
    <property type="project" value="TreeGrafter"/>
</dbReference>
<dbReference type="InterPro" id="IPR058624">
    <property type="entry name" value="MdtA-like_HH"/>
</dbReference>
<feature type="chain" id="PRO_5036780581" evidence="3">
    <location>
        <begin position="35"/>
        <end position="411"/>
    </location>
</feature>
<dbReference type="InterPro" id="IPR058626">
    <property type="entry name" value="MdtA-like_b-barrel"/>
</dbReference>
<name>A0A916U4S3_9HYPH</name>
<dbReference type="AlphaFoldDB" id="A0A916U4S3"/>
<dbReference type="EMBL" id="BMGG01000003">
    <property type="protein sequence ID" value="GGC58888.1"/>
    <property type="molecule type" value="Genomic_DNA"/>
</dbReference>
<organism evidence="8 9">
    <name type="scientific">Chelatococcus reniformis</name>
    <dbReference type="NCBI Taxonomy" id="1494448"/>
    <lineage>
        <taxon>Bacteria</taxon>
        <taxon>Pseudomonadati</taxon>
        <taxon>Pseudomonadota</taxon>
        <taxon>Alphaproteobacteria</taxon>
        <taxon>Hyphomicrobiales</taxon>
        <taxon>Chelatococcaceae</taxon>
        <taxon>Chelatococcus</taxon>
    </lineage>
</organism>
<feature type="domain" description="Multidrug resistance protein MdtA-like C-terminal permuted SH3" evidence="7">
    <location>
        <begin position="330"/>
        <end position="381"/>
    </location>
</feature>
<evidence type="ECO:0000313" key="8">
    <source>
        <dbReference type="EMBL" id="GGC58888.1"/>
    </source>
</evidence>
<dbReference type="Gene3D" id="1.10.287.470">
    <property type="entry name" value="Helix hairpin bin"/>
    <property type="match status" value="1"/>
</dbReference>
<dbReference type="SUPFAM" id="SSF111369">
    <property type="entry name" value="HlyD-like secretion proteins"/>
    <property type="match status" value="1"/>
</dbReference>
<dbReference type="Pfam" id="PF25917">
    <property type="entry name" value="BSH_RND"/>
    <property type="match status" value="1"/>
</dbReference>
<dbReference type="NCBIfam" id="TIGR01730">
    <property type="entry name" value="RND_mfp"/>
    <property type="match status" value="1"/>
</dbReference>
<evidence type="ECO:0000256" key="1">
    <source>
        <dbReference type="ARBA" id="ARBA00004196"/>
    </source>
</evidence>
<dbReference type="PANTHER" id="PTHR30158:SF10">
    <property type="entry name" value="CATION EFFLUX PUMP"/>
    <property type="match status" value="1"/>
</dbReference>
<dbReference type="Pfam" id="PF25967">
    <property type="entry name" value="RND-MFP_C"/>
    <property type="match status" value="1"/>
</dbReference>
<dbReference type="Proteomes" id="UP000637002">
    <property type="component" value="Unassembled WGS sequence"/>
</dbReference>
<feature type="domain" description="Multidrug resistance protein MdtA-like barrel-sandwich hybrid" evidence="5">
    <location>
        <begin position="74"/>
        <end position="214"/>
    </location>
</feature>
<dbReference type="Gene3D" id="2.40.420.20">
    <property type="match status" value="1"/>
</dbReference>
<dbReference type="InterPro" id="IPR058627">
    <property type="entry name" value="MdtA-like_C"/>
</dbReference>
<feature type="domain" description="Multidrug resistance protein MdtA-like beta-barrel" evidence="6">
    <location>
        <begin position="260"/>
        <end position="313"/>
    </location>
</feature>
<dbReference type="Pfam" id="PF25876">
    <property type="entry name" value="HH_MFP_RND"/>
    <property type="match status" value="1"/>
</dbReference>
<dbReference type="GO" id="GO:0030313">
    <property type="term" value="C:cell envelope"/>
    <property type="evidence" value="ECO:0007669"/>
    <property type="project" value="UniProtKB-SubCell"/>
</dbReference>
<evidence type="ECO:0000259" key="5">
    <source>
        <dbReference type="Pfam" id="PF25917"/>
    </source>
</evidence>
<dbReference type="GO" id="GO:0005886">
    <property type="term" value="C:plasma membrane"/>
    <property type="evidence" value="ECO:0007669"/>
    <property type="project" value="TreeGrafter"/>
</dbReference>
<feature type="signal peptide" evidence="3">
    <location>
        <begin position="1"/>
        <end position="34"/>
    </location>
</feature>
<dbReference type="FunFam" id="2.40.420.20:FF:000001">
    <property type="entry name" value="Efflux RND transporter periplasmic adaptor subunit"/>
    <property type="match status" value="1"/>
</dbReference>
<dbReference type="InterPro" id="IPR006143">
    <property type="entry name" value="RND_pump_MFP"/>
</dbReference>
<dbReference type="GO" id="GO:0022857">
    <property type="term" value="F:transmembrane transporter activity"/>
    <property type="evidence" value="ECO:0007669"/>
    <property type="project" value="InterPro"/>
</dbReference>
<comment type="subcellular location">
    <subcellularLocation>
        <location evidence="1">Cell envelope</location>
    </subcellularLocation>
</comment>
<evidence type="ECO:0000313" key="9">
    <source>
        <dbReference type="Proteomes" id="UP000637002"/>
    </source>
</evidence>
<keyword evidence="9" id="KW-1185">Reference proteome</keyword>
<gene>
    <name evidence="8" type="ORF">GCM10010994_17160</name>
</gene>
<comment type="caution">
    <text evidence="8">The sequence shown here is derived from an EMBL/GenBank/DDBJ whole genome shotgun (WGS) entry which is preliminary data.</text>
</comment>
<evidence type="ECO:0000256" key="3">
    <source>
        <dbReference type="SAM" id="SignalP"/>
    </source>
</evidence>
<reference evidence="8" key="2">
    <citation type="submission" date="2020-09" db="EMBL/GenBank/DDBJ databases">
        <authorList>
            <person name="Sun Q."/>
            <person name="Zhou Y."/>
        </authorList>
    </citation>
    <scope>NUCLEOTIDE SEQUENCE</scope>
    <source>
        <strain evidence="8">CGMCC 1.12919</strain>
    </source>
</reference>
<feature type="domain" description="Multidrug resistance protein MdtA-like alpha-helical hairpin" evidence="4">
    <location>
        <begin position="115"/>
        <end position="183"/>
    </location>
</feature>
<evidence type="ECO:0000259" key="6">
    <source>
        <dbReference type="Pfam" id="PF25944"/>
    </source>
</evidence>
<reference evidence="8" key="1">
    <citation type="journal article" date="2014" name="Int. J. Syst. Evol. Microbiol.">
        <title>Complete genome sequence of Corynebacterium casei LMG S-19264T (=DSM 44701T), isolated from a smear-ripened cheese.</title>
        <authorList>
            <consortium name="US DOE Joint Genome Institute (JGI-PGF)"/>
            <person name="Walter F."/>
            <person name="Albersmeier A."/>
            <person name="Kalinowski J."/>
            <person name="Ruckert C."/>
        </authorList>
    </citation>
    <scope>NUCLEOTIDE SEQUENCE</scope>
    <source>
        <strain evidence="8">CGMCC 1.12919</strain>
    </source>
</reference>
<dbReference type="PANTHER" id="PTHR30158">
    <property type="entry name" value="ACRA/E-RELATED COMPONENT OF DRUG EFFLUX TRANSPORTER"/>
    <property type="match status" value="1"/>
</dbReference>
<evidence type="ECO:0000259" key="7">
    <source>
        <dbReference type="Pfam" id="PF25967"/>
    </source>
</evidence>
<dbReference type="RefSeq" id="WP_188608756.1">
    <property type="nucleotide sequence ID" value="NZ_BMGG01000003.1"/>
</dbReference>
<accession>A0A916U4S3</accession>
<comment type="similarity">
    <text evidence="2">Belongs to the membrane fusion protein (MFP) (TC 8.A.1) family.</text>
</comment>
<proteinExistence type="inferred from homology"/>